<dbReference type="AlphaFoldDB" id="A0A0R2B7T2"/>
<organism evidence="5 6">
    <name type="scientific">Secundilactobacillus collinoides DSM 20515 = JCM 1123</name>
    <dbReference type="NCBI Taxonomy" id="1423733"/>
    <lineage>
        <taxon>Bacteria</taxon>
        <taxon>Bacillati</taxon>
        <taxon>Bacillota</taxon>
        <taxon>Bacilli</taxon>
        <taxon>Lactobacillales</taxon>
        <taxon>Lactobacillaceae</taxon>
        <taxon>Secundilactobacillus</taxon>
    </lineage>
</organism>
<reference evidence="5 6" key="1">
    <citation type="journal article" date="2015" name="Genome Announc.">
        <title>Expanding the biotechnology potential of lactobacilli through comparative genomics of 213 strains and associated genera.</title>
        <authorList>
            <person name="Sun Z."/>
            <person name="Harris H.M."/>
            <person name="McCann A."/>
            <person name="Guo C."/>
            <person name="Argimon S."/>
            <person name="Zhang W."/>
            <person name="Yang X."/>
            <person name="Jeffery I.B."/>
            <person name="Cooney J.C."/>
            <person name="Kagawa T.F."/>
            <person name="Liu W."/>
            <person name="Song Y."/>
            <person name="Salvetti E."/>
            <person name="Wrobel A."/>
            <person name="Rasinkangas P."/>
            <person name="Parkhill J."/>
            <person name="Rea M.C."/>
            <person name="O'Sullivan O."/>
            <person name="Ritari J."/>
            <person name="Douillard F.P."/>
            <person name="Paul Ross R."/>
            <person name="Yang R."/>
            <person name="Briner A.E."/>
            <person name="Felis G.E."/>
            <person name="de Vos W.M."/>
            <person name="Barrangou R."/>
            <person name="Klaenhammer T.R."/>
            <person name="Caufield P.W."/>
            <person name="Cui Y."/>
            <person name="Zhang H."/>
            <person name="O'Toole P.W."/>
        </authorList>
    </citation>
    <scope>NUCLEOTIDE SEQUENCE [LARGE SCALE GENOMIC DNA]</scope>
    <source>
        <strain evidence="5 6">DSM 20515</strain>
    </source>
</reference>
<dbReference type="Proteomes" id="UP000051845">
    <property type="component" value="Unassembled WGS sequence"/>
</dbReference>
<dbReference type="PANTHER" id="PTHR43280:SF2">
    <property type="entry name" value="HTH-TYPE TRANSCRIPTIONAL REGULATOR EXSA"/>
    <property type="match status" value="1"/>
</dbReference>
<dbReference type="PROSITE" id="PS00041">
    <property type="entry name" value="HTH_ARAC_FAMILY_1"/>
    <property type="match status" value="1"/>
</dbReference>
<dbReference type="GO" id="GO:0043565">
    <property type="term" value="F:sequence-specific DNA binding"/>
    <property type="evidence" value="ECO:0007669"/>
    <property type="project" value="InterPro"/>
</dbReference>
<dbReference type="InterPro" id="IPR020449">
    <property type="entry name" value="Tscrpt_reg_AraC-type_HTH"/>
</dbReference>
<dbReference type="InterPro" id="IPR018060">
    <property type="entry name" value="HTH_AraC"/>
</dbReference>
<dbReference type="EMBL" id="AYYR01000052">
    <property type="protein sequence ID" value="KRM75501.1"/>
    <property type="molecule type" value="Genomic_DNA"/>
</dbReference>
<dbReference type="Pfam" id="PF14478">
    <property type="entry name" value="DUF4430"/>
    <property type="match status" value="1"/>
</dbReference>
<dbReference type="GO" id="GO:0003700">
    <property type="term" value="F:DNA-binding transcription factor activity"/>
    <property type="evidence" value="ECO:0007669"/>
    <property type="project" value="InterPro"/>
</dbReference>
<dbReference type="SMART" id="SM00342">
    <property type="entry name" value="HTH_ARAC"/>
    <property type="match status" value="1"/>
</dbReference>
<dbReference type="Pfam" id="PF12833">
    <property type="entry name" value="HTH_18"/>
    <property type="match status" value="1"/>
</dbReference>
<keyword evidence="2" id="KW-0238">DNA-binding</keyword>
<dbReference type="InterPro" id="IPR018062">
    <property type="entry name" value="HTH_AraC-typ_CS"/>
</dbReference>
<dbReference type="InterPro" id="IPR027954">
    <property type="entry name" value="Transcobalamin-like_C"/>
</dbReference>
<keyword evidence="1" id="KW-0805">Transcription regulation</keyword>
<sequence length="370" mass="42513">MIDYPLNQEDYRTLAGAVATFSGITQIDTFFYTLDDQLLKDNNVYSGSNEIQSIFQADSLGNNAIFPVTIEQRLWGFIICDARNVSQQRIYLSRNYLENIFNQLLEPKLNVNVSVWDAINDEQLSRIRFFDTFLRSSTAQNQKILTQPVKTDNNSYHPNEEQDNQDDLDGVKQSINAAIDYIEKNIHHTISLSHVAQEVFLSSSYLSRIFKTHLNVNFIDYVNFRKISIASEKLALSKLPINYVANQLGFQQTSYFTKIFKQKTGLTPSEYRQQNTSIQKVISIHRDITWNDNDTVFDISKKFFQHNDISYYSQPVNGYPYFNSIGNLTDSSGTKGWIYTVDCKQPTVPSSAVSIKGKSVVQWIYTSYSN</sequence>
<dbReference type="PANTHER" id="PTHR43280">
    <property type="entry name" value="ARAC-FAMILY TRANSCRIPTIONAL REGULATOR"/>
    <property type="match status" value="1"/>
</dbReference>
<dbReference type="RefSeq" id="WP_056996769.1">
    <property type="nucleotide sequence ID" value="NZ_AYYR01000052.1"/>
</dbReference>
<dbReference type="PRINTS" id="PR00032">
    <property type="entry name" value="HTHARAC"/>
</dbReference>
<evidence type="ECO:0000313" key="6">
    <source>
        <dbReference type="Proteomes" id="UP000051845"/>
    </source>
</evidence>
<keyword evidence="3" id="KW-0804">Transcription</keyword>
<evidence type="ECO:0000256" key="1">
    <source>
        <dbReference type="ARBA" id="ARBA00023015"/>
    </source>
</evidence>
<dbReference type="Gene3D" id="1.10.10.60">
    <property type="entry name" value="Homeodomain-like"/>
    <property type="match status" value="2"/>
</dbReference>
<accession>A0A0R2B7T2</accession>
<dbReference type="InterPro" id="IPR009057">
    <property type="entry name" value="Homeodomain-like_sf"/>
</dbReference>
<evidence type="ECO:0000256" key="2">
    <source>
        <dbReference type="ARBA" id="ARBA00023125"/>
    </source>
</evidence>
<dbReference type="PATRIC" id="fig|1423733.4.peg.2326"/>
<comment type="caution">
    <text evidence="5">The sequence shown here is derived from an EMBL/GenBank/DDBJ whole genome shotgun (WGS) entry which is preliminary data.</text>
</comment>
<feature type="domain" description="HTH araC/xylS-type" evidence="4">
    <location>
        <begin position="176"/>
        <end position="274"/>
    </location>
</feature>
<name>A0A0R2B7T2_SECCO</name>
<protein>
    <submittedName>
        <fullName evidence="5">Transcriptional regulator</fullName>
    </submittedName>
</protein>
<dbReference type="PROSITE" id="PS01124">
    <property type="entry name" value="HTH_ARAC_FAMILY_2"/>
    <property type="match status" value="1"/>
</dbReference>
<gene>
    <name evidence="5" type="ORF">FC82_GL002213</name>
</gene>
<dbReference type="SUPFAM" id="SSF46689">
    <property type="entry name" value="Homeodomain-like"/>
    <property type="match status" value="2"/>
</dbReference>
<proteinExistence type="predicted"/>
<evidence type="ECO:0000313" key="5">
    <source>
        <dbReference type="EMBL" id="KRM75501.1"/>
    </source>
</evidence>
<evidence type="ECO:0000256" key="3">
    <source>
        <dbReference type="ARBA" id="ARBA00023163"/>
    </source>
</evidence>
<evidence type="ECO:0000259" key="4">
    <source>
        <dbReference type="PROSITE" id="PS01124"/>
    </source>
</evidence>